<evidence type="ECO:0000313" key="3">
    <source>
        <dbReference type="Proteomes" id="UP001479436"/>
    </source>
</evidence>
<name>A0ABR2W5S1_9FUNG</name>
<dbReference type="EMBL" id="JASJQH010006991">
    <property type="protein sequence ID" value="KAK9721095.1"/>
    <property type="molecule type" value="Genomic_DNA"/>
</dbReference>
<accession>A0ABR2W5S1</accession>
<feature type="compositionally biased region" description="Polar residues" evidence="1">
    <location>
        <begin position="56"/>
        <end position="69"/>
    </location>
</feature>
<feature type="compositionally biased region" description="Polar residues" evidence="1">
    <location>
        <begin position="77"/>
        <end position="111"/>
    </location>
</feature>
<feature type="region of interest" description="Disordered" evidence="1">
    <location>
        <begin position="1"/>
        <end position="186"/>
    </location>
</feature>
<sequence length="211" mass="22500">MLTVPVVDPRLRGASAGGSNHSYEQRQAPSYLGSNQPGQAATSASSAPSNNSITPFNPQSVLTTQQQSDPRLRGSAAPNTSMRTQDQQYMSGNQSQNNYNPAGLQGTNRSLSDPRLRNNMPGGPYRSQQMDNNREDYQRNASGNGPAYLRESESPSSVILSGTVTSSVSRPTVSAPVSNPPGNVNESVNELLSKLRELQNYQGGGMLNGSK</sequence>
<feature type="compositionally biased region" description="Polar residues" evidence="1">
    <location>
        <begin position="17"/>
        <end position="39"/>
    </location>
</feature>
<dbReference type="Proteomes" id="UP001479436">
    <property type="component" value="Unassembled WGS sequence"/>
</dbReference>
<evidence type="ECO:0000313" key="2">
    <source>
        <dbReference type="EMBL" id="KAK9721095.1"/>
    </source>
</evidence>
<feature type="compositionally biased region" description="Low complexity" evidence="1">
    <location>
        <begin position="161"/>
        <end position="177"/>
    </location>
</feature>
<proteinExistence type="predicted"/>
<feature type="compositionally biased region" description="Low complexity" evidence="1">
    <location>
        <begin position="40"/>
        <end position="55"/>
    </location>
</feature>
<comment type="caution">
    <text evidence="2">The sequence shown here is derived from an EMBL/GenBank/DDBJ whole genome shotgun (WGS) entry which is preliminary data.</text>
</comment>
<keyword evidence="3" id="KW-1185">Reference proteome</keyword>
<evidence type="ECO:0000256" key="1">
    <source>
        <dbReference type="SAM" id="MobiDB-lite"/>
    </source>
</evidence>
<protein>
    <submittedName>
        <fullName evidence="2">Uncharacterized protein</fullName>
    </submittedName>
</protein>
<organism evidence="2 3">
    <name type="scientific">Basidiobolus ranarum</name>
    <dbReference type="NCBI Taxonomy" id="34480"/>
    <lineage>
        <taxon>Eukaryota</taxon>
        <taxon>Fungi</taxon>
        <taxon>Fungi incertae sedis</taxon>
        <taxon>Zoopagomycota</taxon>
        <taxon>Entomophthoromycotina</taxon>
        <taxon>Basidiobolomycetes</taxon>
        <taxon>Basidiobolales</taxon>
        <taxon>Basidiobolaceae</taxon>
        <taxon>Basidiobolus</taxon>
    </lineage>
</organism>
<reference evidence="2 3" key="1">
    <citation type="submission" date="2023-04" db="EMBL/GenBank/DDBJ databases">
        <title>Genome of Basidiobolus ranarum AG-B5.</title>
        <authorList>
            <person name="Stajich J.E."/>
            <person name="Carter-House D."/>
            <person name="Gryganskyi A."/>
        </authorList>
    </citation>
    <scope>NUCLEOTIDE SEQUENCE [LARGE SCALE GENOMIC DNA]</scope>
    <source>
        <strain evidence="2 3">AG-B5</strain>
    </source>
</reference>
<gene>
    <name evidence="2" type="ORF">K7432_003699</name>
</gene>